<feature type="compositionally biased region" description="Basic and acidic residues" evidence="1">
    <location>
        <begin position="355"/>
        <end position="371"/>
    </location>
</feature>
<dbReference type="EMBL" id="BDIP01000054">
    <property type="protein sequence ID" value="GIQ79778.1"/>
    <property type="molecule type" value="Genomic_DNA"/>
</dbReference>
<feature type="region of interest" description="Disordered" evidence="1">
    <location>
        <begin position="355"/>
        <end position="382"/>
    </location>
</feature>
<sequence length="512" mass="54688">VGLAAVSFGDTTDMGDMLMDHGSEGSEDGNRMMDQEEQTNWQMLVENASGCLWNMTQDEAGTLLAVEHGVIDELALLLCPQVLRASDAVELTGIHPPHTLDRVVCPLVCGAGLENISGALWNISTVRQARAHCRSAHVLDTIVHMLMPSQCPLVEVLTKVTLAGETEREGEREREGDTAAHLSLTLQTILGACLSPPTITNLTGCIRNLCINDTNKHALLKLGGVHCLLGMVADRYGVPHRYRLTDTDGEGEATPPSDDSLILYTSSLSDVSNEAIGYALAALWVMSVLPGPALSLSESLPTLTSLLHAPSLDRGVGLSPLLGALRNSILPGHTLPTPALLDGISRHLAILSLDKEEEREREREEGRERRATPQATDSETDDPLRFALAAGAACLAVFTRRSTEWSTLSDPLRVSLSTLLSHALEGAQAIGHGEGTPFEQAQVRDLVGVVREIASGPLCPVLRGSVPSIHSLSAIPGVSKGVTRALKAMAVSSSSALREEALPYTHRERAEE</sequence>
<proteinExistence type="predicted"/>
<protein>
    <submittedName>
        <fullName evidence="2">Uncharacterized protein</fullName>
    </submittedName>
</protein>
<gene>
    <name evidence="2" type="ORF">KIPB_000477</name>
</gene>
<dbReference type="AlphaFoldDB" id="A0A9K3CP95"/>
<organism evidence="2 3">
    <name type="scientific">Kipferlia bialata</name>
    <dbReference type="NCBI Taxonomy" id="797122"/>
    <lineage>
        <taxon>Eukaryota</taxon>
        <taxon>Metamonada</taxon>
        <taxon>Carpediemonas-like organisms</taxon>
        <taxon>Kipferlia</taxon>
    </lineage>
</organism>
<evidence type="ECO:0000313" key="3">
    <source>
        <dbReference type="Proteomes" id="UP000265618"/>
    </source>
</evidence>
<evidence type="ECO:0000256" key="1">
    <source>
        <dbReference type="SAM" id="MobiDB-lite"/>
    </source>
</evidence>
<dbReference type="SUPFAM" id="SSF48371">
    <property type="entry name" value="ARM repeat"/>
    <property type="match status" value="1"/>
</dbReference>
<dbReference type="Proteomes" id="UP000265618">
    <property type="component" value="Unassembled WGS sequence"/>
</dbReference>
<comment type="caution">
    <text evidence="2">The sequence shown here is derived from an EMBL/GenBank/DDBJ whole genome shotgun (WGS) entry which is preliminary data.</text>
</comment>
<feature type="non-terminal residue" evidence="2">
    <location>
        <position position="1"/>
    </location>
</feature>
<dbReference type="InterPro" id="IPR011989">
    <property type="entry name" value="ARM-like"/>
</dbReference>
<accession>A0A9K3CP95</accession>
<evidence type="ECO:0000313" key="2">
    <source>
        <dbReference type="EMBL" id="GIQ79778.1"/>
    </source>
</evidence>
<dbReference type="Gene3D" id="1.25.10.10">
    <property type="entry name" value="Leucine-rich Repeat Variant"/>
    <property type="match status" value="1"/>
</dbReference>
<keyword evidence="3" id="KW-1185">Reference proteome</keyword>
<dbReference type="InterPro" id="IPR016024">
    <property type="entry name" value="ARM-type_fold"/>
</dbReference>
<reference evidence="2 3" key="1">
    <citation type="journal article" date="2018" name="PLoS ONE">
        <title>The draft genome of Kipferlia bialata reveals reductive genome evolution in fornicate parasites.</title>
        <authorList>
            <person name="Tanifuji G."/>
            <person name="Takabayashi S."/>
            <person name="Kume K."/>
            <person name="Takagi M."/>
            <person name="Nakayama T."/>
            <person name="Kamikawa R."/>
            <person name="Inagaki Y."/>
            <person name="Hashimoto T."/>
        </authorList>
    </citation>
    <scope>NUCLEOTIDE SEQUENCE [LARGE SCALE GENOMIC DNA]</scope>
    <source>
        <strain evidence="2">NY0173</strain>
    </source>
</reference>
<name>A0A9K3CP95_9EUKA</name>